<protein>
    <submittedName>
        <fullName evidence="7">DNA-directed RNA polymerase III subunit RPC8</fullName>
    </submittedName>
</protein>
<feature type="domain" description="RNA polymerase III subunit Rpc25" evidence="6">
    <location>
        <begin position="93"/>
        <end position="224"/>
    </location>
</feature>
<dbReference type="InterPro" id="IPR036898">
    <property type="entry name" value="RNA_pol_Rpb7-like_N_sf"/>
</dbReference>
<dbReference type="EMBL" id="BMAT01013295">
    <property type="protein sequence ID" value="GFS09578.1"/>
    <property type="molecule type" value="Genomic_DNA"/>
</dbReference>
<proteinExistence type="inferred from homology"/>
<dbReference type="SUPFAM" id="SSF88798">
    <property type="entry name" value="N-terminal, heterodimerisation domain of RBP7 (RpoE)"/>
    <property type="match status" value="1"/>
</dbReference>
<dbReference type="PANTHER" id="PTHR12709:SF1">
    <property type="entry name" value="DNA-DIRECTED RNA POLYMERASE III SUBUNIT RPC8"/>
    <property type="match status" value="1"/>
</dbReference>
<dbReference type="GO" id="GO:0005666">
    <property type="term" value="C:RNA polymerase III complex"/>
    <property type="evidence" value="ECO:0007669"/>
    <property type="project" value="TreeGrafter"/>
</dbReference>
<evidence type="ECO:0000313" key="7">
    <source>
        <dbReference type="EMBL" id="GFS09578.1"/>
    </source>
</evidence>
<sequence>MPVRGFPTTLKNILNSMLQESQLASYKLAGNQQQTTLVLIFDAMADTVVYKVGLCIALWDVEKIEESFIFPGDGATHTIVHFRYVVFRPFVDEILIGRIKSCSKDGVHVTMGFFDDIIIPSDSLQHPSKFNEQEQLWEWEYEASEEEGIINLAMEINGEIRFRVVDEMFVDTTPSSPEEANPMPPPSTSSGVSSLQITDQGAKKSPYTLTGSISEMGLGMLAWWN</sequence>
<evidence type="ECO:0000256" key="2">
    <source>
        <dbReference type="ARBA" id="ARBA00009307"/>
    </source>
</evidence>
<keyword evidence="8" id="KW-1185">Reference proteome</keyword>
<keyword evidence="4" id="KW-0804">Transcription</keyword>
<dbReference type="InterPro" id="IPR012340">
    <property type="entry name" value="NA-bd_OB-fold"/>
</dbReference>
<dbReference type="Proteomes" id="UP000762676">
    <property type="component" value="Unassembled WGS sequence"/>
</dbReference>
<evidence type="ECO:0000259" key="6">
    <source>
        <dbReference type="Pfam" id="PF08292"/>
    </source>
</evidence>
<feature type="region of interest" description="Disordered" evidence="5">
    <location>
        <begin position="173"/>
        <end position="197"/>
    </location>
</feature>
<evidence type="ECO:0000256" key="1">
    <source>
        <dbReference type="ARBA" id="ARBA00004123"/>
    </source>
</evidence>
<feature type="compositionally biased region" description="Polar residues" evidence="5">
    <location>
        <begin position="188"/>
        <end position="197"/>
    </location>
</feature>
<dbReference type="AlphaFoldDB" id="A0AAV4IJW2"/>
<evidence type="ECO:0000256" key="4">
    <source>
        <dbReference type="ARBA" id="ARBA00023163"/>
    </source>
</evidence>
<dbReference type="PANTHER" id="PTHR12709">
    <property type="entry name" value="DNA-DIRECTED RNA POLYMERASE II, III"/>
    <property type="match status" value="1"/>
</dbReference>
<comment type="caution">
    <text evidence="7">The sequence shown here is derived from an EMBL/GenBank/DDBJ whole genome shotgun (WGS) entry which is preliminary data.</text>
</comment>
<dbReference type="GO" id="GO:0006384">
    <property type="term" value="P:transcription initiation at RNA polymerase III promoter"/>
    <property type="evidence" value="ECO:0007669"/>
    <property type="project" value="TreeGrafter"/>
</dbReference>
<comment type="similarity">
    <text evidence="2">Belongs to the eukaryotic RPB7/RPC8 RNA polymerase subunit family.</text>
</comment>
<dbReference type="Gene3D" id="3.30.1490.120">
    <property type="entry name" value="RNA polymerase Rpb7-like, N-terminal domain"/>
    <property type="match status" value="1"/>
</dbReference>
<gene>
    <name evidence="7" type="ORF">ElyMa_006625300</name>
</gene>
<dbReference type="InterPro" id="IPR013238">
    <property type="entry name" value="RNA_pol_III_Rbc25"/>
</dbReference>
<evidence type="ECO:0000256" key="3">
    <source>
        <dbReference type="ARBA" id="ARBA00022478"/>
    </source>
</evidence>
<name>A0AAV4IJW2_9GAST</name>
<dbReference type="Gene3D" id="2.40.50.140">
    <property type="entry name" value="Nucleic acid-binding proteins"/>
    <property type="match status" value="1"/>
</dbReference>
<dbReference type="SUPFAM" id="SSF50249">
    <property type="entry name" value="Nucleic acid-binding proteins"/>
    <property type="match status" value="1"/>
</dbReference>
<organism evidence="7 8">
    <name type="scientific">Elysia marginata</name>
    <dbReference type="NCBI Taxonomy" id="1093978"/>
    <lineage>
        <taxon>Eukaryota</taxon>
        <taxon>Metazoa</taxon>
        <taxon>Spiralia</taxon>
        <taxon>Lophotrochozoa</taxon>
        <taxon>Mollusca</taxon>
        <taxon>Gastropoda</taxon>
        <taxon>Heterobranchia</taxon>
        <taxon>Euthyneura</taxon>
        <taxon>Panpulmonata</taxon>
        <taxon>Sacoglossa</taxon>
        <taxon>Placobranchoidea</taxon>
        <taxon>Plakobranchidae</taxon>
        <taxon>Elysia</taxon>
    </lineage>
</organism>
<keyword evidence="3 7" id="KW-0240">DNA-directed RNA polymerase</keyword>
<evidence type="ECO:0000313" key="8">
    <source>
        <dbReference type="Proteomes" id="UP000762676"/>
    </source>
</evidence>
<accession>A0AAV4IJW2</accession>
<dbReference type="Pfam" id="PF08292">
    <property type="entry name" value="RNA_pol_Rbc25"/>
    <property type="match status" value="1"/>
</dbReference>
<comment type="subcellular location">
    <subcellularLocation>
        <location evidence="1">Nucleus</location>
    </subcellularLocation>
</comment>
<dbReference type="InterPro" id="IPR045113">
    <property type="entry name" value="Rpb7-like"/>
</dbReference>
<reference evidence="7 8" key="1">
    <citation type="journal article" date="2021" name="Elife">
        <title>Chloroplast acquisition without the gene transfer in kleptoplastic sea slugs, Plakobranchus ocellatus.</title>
        <authorList>
            <person name="Maeda T."/>
            <person name="Takahashi S."/>
            <person name="Yoshida T."/>
            <person name="Shimamura S."/>
            <person name="Takaki Y."/>
            <person name="Nagai Y."/>
            <person name="Toyoda A."/>
            <person name="Suzuki Y."/>
            <person name="Arimoto A."/>
            <person name="Ishii H."/>
            <person name="Satoh N."/>
            <person name="Nishiyama T."/>
            <person name="Hasebe M."/>
            <person name="Maruyama T."/>
            <person name="Minagawa J."/>
            <person name="Obokata J."/>
            <person name="Shigenobu S."/>
        </authorList>
    </citation>
    <scope>NUCLEOTIDE SEQUENCE [LARGE SCALE GENOMIC DNA]</scope>
</reference>
<evidence type="ECO:0000256" key="5">
    <source>
        <dbReference type="SAM" id="MobiDB-lite"/>
    </source>
</evidence>